<gene>
    <name evidence="4" type="ORF">PNEG_02461</name>
</gene>
<dbReference type="HOGENOM" id="CLU_522868_0_0_1"/>
<feature type="signal peptide" evidence="3">
    <location>
        <begin position="1"/>
        <end position="19"/>
    </location>
</feature>
<dbReference type="AlphaFoldDB" id="M7NKF5"/>
<dbReference type="OrthoDB" id="5429328at2759"/>
<name>M7NKF5_PNEMU</name>
<feature type="compositionally biased region" description="Polar residues" evidence="1">
    <location>
        <begin position="130"/>
        <end position="157"/>
    </location>
</feature>
<evidence type="ECO:0000313" key="4">
    <source>
        <dbReference type="EMBL" id="EMR09118.1"/>
    </source>
</evidence>
<dbReference type="Proteomes" id="UP000011958">
    <property type="component" value="Unassembled WGS sequence"/>
</dbReference>
<evidence type="ECO:0008006" key="6">
    <source>
        <dbReference type="Google" id="ProtNLM"/>
    </source>
</evidence>
<dbReference type="GeneID" id="19896154"/>
<dbReference type="EMBL" id="AFWA02000011">
    <property type="protein sequence ID" value="EMR09118.1"/>
    <property type="molecule type" value="Genomic_DNA"/>
</dbReference>
<feature type="compositionally biased region" description="Polar residues" evidence="1">
    <location>
        <begin position="90"/>
        <end position="109"/>
    </location>
</feature>
<feature type="compositionally biased region" description="Basic and acidic residues" evidence="1">
    <location>
        <begin position="507"/>
        <end position="521"/>
    </location>
</feature>
<feature type="compositionally biased region" description="Polar residues" evidence="1">
    <location>
        <begin position="361"/>
        <end position="382"/>
    </location>
</feature>
<keyword evidence="2" id="KW-0472">Membrane</keyword>
<evidence type="ECO:0000256" key="2">
    <source>
        <dbReference type="SAM" id="Phobius"/>
    </source>
</evidence>
<feature type="region of interest" description="Disordered" evidence="1">
    <location>
        <begin position="126"/>
        <end position="157"/>
    </location>
</feature>
<dbReference type="RefSeq" id="XP_007874470.1">
    <property type="nucleotide sequence ID" value="XM_007876279.1"/>
</dbReference>
<reference evidence="5" key="1">
    <citation type="journal article" date="2016" name="Nat. Commun.">
        <title>Genome analysis of three Pneumocystis species reveals adaptation mechanisms to life exclusively in mammalian hosts.</title>
        <authorList>
            <person name="Ma L."/>
            <person name="Chen Z."/>
            <person name="Huang D.W."/>
            <person name="Kutty G."/>
            <person name="Ishihara M."/>
            <person name="Wang H."/>
            <person name="Abouelleil A."/>
            <person name="Bishop L."/>
            <person name="Davey E."/>
            <person name="Deng R."/>
            <person name="Deng X."/>
            <person name="Fan L."/>
            <person name="Fantoni G."/>
            <person name="Fitzgerald M."/>
            <person name="Gogineni E."/>
            <person name="Goldberg J.M."/>
            <person name="Handley G."/>
            <person name="Hu X."/>
            <person name="Huber C."/>
            <person name="Jiao X."/>
            <person name="Jones K."/>
            <person name="Levin J.Z."/>
            <person name="Liu Y."/>
            <person name="Macdonald P."/>
            <person name="Melnikov A."/>
            <person name="Raley C."/>
            <person name="Sassi M."/>
            <person name="Sherman B.T."/>
            <person name="Song X."/>
            <person name="Sykes S."/>
            <person name="Tran B."/>
            <person name="Walsh L."/>
            <person name="Xia Y."/>
            <person name="Yang J."/>
            <person name="Young S."/>
            <person name="Zeng Q."/>
            <person name="Zheng X."/>
            <person name="Stephens R."/>
            <person name="Nusbaum C."/>
            <person name="Birren B.W."/>
            <person name="Azadi P."/>
            <person name="Lempicki R.A."/>
            <person name="Cuomo C.A."/>
            <person name="Kovacs J.A."/>
        </authorList>
    </citation>
    <scope>NUCLEOTIDE SEQUENCE [LARGE SCALE GENOMIC DNA]</scope>
    <source>
        <strain evidence="5">B123</strain>
    </source>
</reference>
<feature type="region of interest" description="Disordered" evidence="1">
    <location>
        <begin position="354"/>
        <end position="382"/>
    </location>
</feature>
<proteinExistence type="predicted"/>
<feature type="compositionally biased region" description="Polar residues" evidence="1">
    <location>
        <begin position="71"/>
        <end position="82"/>
    </location>
</feature>
<sequence>MHFFPSLLILLLGIFVLKPIPVLLKSDKNIQESSSKMRERAKLSFVVSKRSDVSLRNSTDLTLNVNNKTITMPNLHNTTQTRPDIPPKQKASNMTGHGNNSSGIASENNLSNKTLSDKLSNKTLSDKLSNETSIPGSANSFNASLQSPNANGTSLTPVNNKEIESIQNKTISVVTKTLYSALTTVLKIETHVSVSTTTSISTSISTSILTTTITNTATNTVTNLLTKTVDKSYNTTTLAETSSSASATSTAVETDSMDIHHYEMETTKNKSLFGEGSLIAILIPSAVFIIVFIALIWFWCRRRRRFSKVPPKQVGNYKITPIINDISEGVQRTNYSEKDQSYSVGETDFNKGGYRGWGATGTPTNNKSPFSRNQSLSSTNVSPAYQKPDYYFSGDNAEKDSKLAASKYEVQNSKSLESRNLHAQIFNTSKNSNYSTSPYSLNSQNTMDSFNRNAALLDYDSNVAKENFSNKLYSYSDIPRSLSTNYGRFSENRRNGFLRQNPSTFHKYSEKSEMHDFSKGS</sequence>
<keyword evidence="2" id="KW-0812">Transmembrane</keyword>
<keyword evidence="5" id="KW-1185">Reference proteome</keyword>
<evidence type="ECO:0000256" key="1">
    <source>
        <dbReference type="SAM" id="MobiDB-lite"/>
    </source>
</evidence>
<protein>
    <recommendedName>
        <fullName evidence="6">Mid2 domain-containing protein</fullName>
    </recommendedName>
</protein>
<evidence type="ECO:0000313" key="5">
    <source>
        <dbReference type="Proteomes" id="UP000011958"/>
    </source>
</evidence>
<feature type="region of interest" description="Disordered" evidence="1">
    <location>
        <begin position="494"/>
        <end position="521"/>
    </location>
</feature>
<organism evidence="4 5">
    <name type="scientific">Pneumocystis murina (strain B123)</name>
    <name type="common">Mouse pneumocystis pneumonia agent</name>
    <name type="synonym">Pneumocystis carinii f. sp. muris</name>
    <dbReference type="NCBI Taxonomy" id="1069680"/>
    <lineage>
        <taxon>Eukaryota</taxon>
        <taxon>Fungi</taxon>
        <taxon>Dikarya</taxon>
        <taxon>Ascomycota</taxon>
        <taxon>Taphrinomycotina</taxon>
        <taxon>Pneumocystomycetes</taxon>
        <taxon>Pneumocystaceae</taxon>
        <taxon>Pneumocystis</taxon>
    </lineage>
</organism>
<dbReference type="STRING" id="1069680.M7NKF5"/>
<feature type="chain" id="PRO_5004082233" description="Mid2 domain-containing protein" evidence="3">
    <location>
        <begin position="20"/>
        <end position="521"/>
    </location>
</feature>
<feature type="transmembrane region" description="Helical" evidence="2">
    <location>
        <begin position="278"/>
        <end position="300"/>
    </location>
</feature>
<feature type="region of interest" description="Disordered" evidence="1">
    <location>
        <begin position="71"/>
        <end position="109"/>
    </location>
</feature>
<evidence type="ECO:0000256" key="3">
    <source>
        <dbReference type="SAM" id="SignalP"/>
    </source>
</evidence>
<dbReference type="VEuPathDB" id="FungiDB:PNEG_02461"/>
<comment type="caution">
    <text evidence="4">The sequence shown here is derived from an EMBL/GenBank/DDBJ whole genome shotgun (WGS) entry which is preliminary data.</text>
</comment>
<accession>M7NKF5</accession>
<keyword evidence="3" id="KW-0732">Signal</keyword>
<keyword evidence="2" id="KW-1133">Transmembrane helix</keyword>